<feature type="transmembrane region" description="Helical" evidence="1">
    <location>
        <begin position="51"/>
        <end position="71"/>
    </location>
</feature>
<organism evidence="2 3">
    <name type="scientific">Candidatus Roizmanbacteria bacterium RIFOXYA1_FULL_41_12</name>
    <dbReference type="NCBI Taxonomy" id="1802082"/>
    <lineage>
        <taxon>Bacteria</taxon>
        <taxon>Candidatus Roizmaniibacteriota</taxon>
    </lineage>
</organism>
<accession>A0A1F7KGS6</accession>
<reference evidence="2 3" key="1">
    <citation type="journal article" date="2016" name="Nat. Commun.">
        <title>Thousands of microbial genomes shed light on interconnected biogeochemical processes in an aquifer system.</title>
        <authorList>
            <person name="Anantharaman K."/>
            <person name="Brown C.T."/>
            <person name="Hug L.A."/>
            <person name="Sharon I."/>
            <person name="Castelle C.J."/>
            <person name="Probst A.J."/>
            <person name="Thomas B.C."/>
            <person name="Singh A."/>
            <person name="Wilkins M.J."/>
            <person name="Karaoz U."/>
            <person name="Brodie E.L."/>
            <person name="Williams K.H."/>
            <person name="Hubbard S.S."/>
            <person name="Banfield J.F."/>
        </authorList>
    </citation>
    <scope>NUCLEOTIDE SEQUENCE [LARGE SCALE GENOMIC DNA]</scope>
</reference>
<evidence type="ECO:0000313" key="3">
    <source>
        <dbReference type="Proteomes" id="UP000178450"/>
    </source>
</evidence>
<evidence type="ECO:0000256" key="1">
    <source>
        <dbReference type="SAM" id="Phobius"/>
    </source>
</evidence>
<dbReference type="Pfam" id="PF25937">
    <property type="entry name" value="DUF7980"/>
    <property type="match status" value="1"/>
</dbReference>
<comment type="caution">
    <text evidence="2">The sequence shown here is derived from an EMBL/GenBank/DDBJ whole genome shotgun (WGS) entry which is preliminary data.</text>
</comment>
<keyword evidence="1" id="KW-0472">Membrane</keyword>
<dbReference type="AlphaFoldDB" id="A0A1F7KGS6"/>
<sequence>MNRKIFGGILATLGFLLSPLSWWNDLILNIPLAYGFASVFALISKSLFMPMLLIGYWLTNIIGILMVHKGAQKIISNTNHKPSRQDIIKDLSFSVLYSLIMIVLIKLGWLKSPAFINPR</sequence>
<evidence type="ECO:0000313" key="2">
    <source>
        <dbReference type="EMBL" id="OGK67008.1"/>
    </source>
</evidence>
<dbReference type="InterPro" id="IPR058286">
    <property type="entry name" value="DUF7980"/>
</dbReference>
<keyword evidence="1" id="KW-0812">Transmembrane</keyword>
<dbReference type="EMBL" id="MGBG01000002">
    <property type="protein sequence ID" value="OGK67008.1"/>
    <property type="molecule type" value="Genomic_DNA"/>
</dbReference>
<gene>
    <name evidence="2" type="ORF">A2209_03045</name>
</gene>
<proteinExistence type="predicted"/>
<protein>
    <submittedName>
        <fullName evidence="2">Uncharacterized protein</fullName>
    </submittedName>
</protein>
<feature type="transmembrane region" description="Helical" evidence="1">
    <location>
        <begin position="91"/>
        <end position="110"/>
    </location>
</feature>
<dbReference type="Proteomes" id="UP000178450">
    <property type="component" value="Unassembled WGS sequence"/>
</dbReference>
<keyword evidence="1" id="KW-1133">Transmembrane helix</keyword>
<name>A0A1F7KGS6_9BACT</name>